<keyword evidence="2" id="KW-1185">Reference proteome</keyword>
<organism evidence="3">
    <name type="scientific">Haemonchus placei</name>
    <name type="common">Barber's pole worm</name>
    <dbReference type="NCBI Taxonomy" id="6290"/>
    <lineage>
        <taxon>Eukaryota</taxon>
        <taxon>Metazoa</taxon>
        <taxon>Ecdysozoa</taxon>
        <taxon>Nematoda</taxon>
        <taxon>Chromadorea</taxon>
        <taxon>Rhabditida</taxon>
        <taxon>Rhabditina</taxon>
        <taxon>Rhabditomorpha</taxon>
        <taxon>Strongyloidea</taxon>
        <taxon>Trichostrongylidae</taxon>
        <taxon>Haemonchus</taxon>
    </lineage>
</organism>
<proteinExistence type="predicted"/>
<protein>
    <submittedName>
        <fullName evidence="3">Type II secretion system protein L</fullName>
    </submittedName>
</protein>
<evidence type="ECO:0000313" key="2">
    <source>
        <dbReference type="Proteomes" id="UP000268014"/>
    </source>
</evidence>
<dbReference type="WBParaSite" id="HPLM_0000572001-mRNA-1">
    <property type="protein sequence ID" value="HPLM_0000572001-mRNA-1"/>
    <property type="gene ID" value="HPLM_0000572001"/>
</dbReference>
<dbReference type="AlphaFoldDB" id="A0A0N4W6M2"/>
<evidence type="ECO:0000313" key="3">
    <source>
        <dbReference type="WBParaSite" id="HPLM_0000572001-mRNA-1"/>
    </source>
</evidence>
<dbReference type="Proteomes" id="UP000268014">
    <property type="component" value="Unassembled WGS sequence"/>
</dbReference>
<name>A0A0N4W6M2_HAEPC</name>
<evidence type="ECO:0000313" key="1">
    <source>
        <dbReference type="EMBL" id="VDO26859.1"/>
    </source>
</evidence>
<sequence length="109" mass="12331">MVKTQQWTWQGVVETPGSKLAKAAIKQLECRANWAHLSSAWDRTVTADELELDAFYDQLEEIILNEKSSTNLLLEISTLGGGGKQGHHRWSWKSPSANISRRLAVRRDL</sequence>
<dbReference type="EMBL" id="UZAF01016380">
    <property type="protein sequence ID" value="VDO26859.1"/>
    <property type="molecule type" value="Genomic_DNA"/>
</dbReference>
<gene>
    <name evidence="1" type="ORF">HPLM_LOCUS5712</name>
</gene>
<reference evidence="1 2" key="2">
    <citation type="submission" date="2018-11" db="EMBL/GenBank/DDBJ databases">
        <authorList>
            <consortium name="Pathogen Informatics"/>
        </authorList>
    </citation>
    <scope>NUCLEOTIDE SEQUENCE [LARGE SCALE GENOMIC DNA]</scope>
    <source>
        <strain evidence="1 2">MHpl1</strain>
    </source>
</reference>
<accession>A0A0N4W6M2</accession>
<reference evidence="3" key="1">
    <citation type="submission" date="2017-02" db="UniProtKB">
        <authorList>
            <consortium name="WormBaseParasite"/>
        </authorList>
    </citation>
    <scope>IDENTIFICATION</scope>
</reference>